<dbReference type="Gene3D" id="3.30.2290.10">
    <property type="entry name" value="PmbA/TldD superfamily"/>
    <property type="match status" value="1"/>
</dbReference>
<dbReference type="InterPro" id="IPR035068">
    <property type="entry name" value="TldD/PmbA_N"/>
</dbReference>
<dbReference type="GO" id="GO:0006508">
    <property type="term" value="P:proteolysis"/>
    <property type="evidence" value="ECO:0007669"/>
    <property type="project" value="InterPro"/>
</dbReference>
<dbReference type="GO" id="GO:0008237">
    <property type="term" value="F:metallopeptidase activity"/>
    <property type="evidence" value="ECO:0007669"/>
    <property type="project" value="InterPro"/>
</dbReference>
<dbReference type="AlphaFoldDB" id="U5QQG5"/>
<dbReference type="STRING" id="1183438.GKIL_3679"/>
<dbReference type="OrthoDB" id="440929at2"/>
<dbReference type="InterPro" id="IPR045569">
    <property type="entry name" value="Metalloprtase-TldD/E_C"/>
</dbReference>
<dbReference type="PATRIC" id="fig|1183438.3.peg.3615"/>
<sequence>MDPQQLLELAQAAGAEAAEVYQSSGFGRSANFEANRLKQIESGDEQGVALRVWRAGKPGLAVARGPVDGALLVEKALALSAFGLPEEPALTTEAVAVTDAVSEAVPIERLIAWGCEAIDQIRTAFPEVLCSCTMSDETGSVRLINTGGLDLHYASSSRSGFVGAEWVRGEDFLQVYDGQTVLGEPEPAAIAEPVRRRLEWARKNSATLKRAVPVLFTAKAASVLLGSVIAALSGRQVYQQASPWTQRRGEVVLSPLLNLHQDPHLAPYITPFDDEGTATRALNFVQGGRLETFYADRRTAHRLGLSPAGNGLRPDLGSYPQPGLFNLIVEPGSGSWQDLVGSLKDGIIVDQVLGGGAGLSGEFSVNIDLGFRVRRGEITGRIKDTMVAGNAYALLNRLAALGSERSWEGNLLTPALLVESLAVTGRGD</sequence>
<gene>
    <name evidence="4" type="primary">pmbA</name>
    <name evidence="4" type="ORF">GKIL_3679</name>
</gene>
<evidence type="ECO:0000259" key="2">
    <source>
        <dbReference type="Pfam" id="PF01523"/>
    </source>
</evidence>
<dbReference type="Pfam" id="PF19289">
    <property type="entry name" value="PmbA_TldD_3rd"/>
    <property type="match status" value="1"/>
</dbReference>
<dbReference type="SUPFAM" id="SSF111283">
    <property type="entry name" value="Putative modulator of DNA gyrase, PmbA/TldD"/>
    <property type="match status" value="1"/>
</dbReference>
<dbReference type="Proteomes" id="UP000017396">
    <property type="component" value="Chromosome"/>
</dbReference>
<evidence type="ECO:0000256" key="1">
    <source>
        <dbReference type="ARBA" id="ARBA00005836"/>
    </source>
</evidence>
<keyword evidence="5" id="KW-1185">Reference proteome</keyword>
<dbReference type="PANTHER" id="PTHR43421">
    <property type="entry name" value="METALLOPROTEASE PMBA"/>
    <property type="match status" value="1"/>
</dbReference>
<dbReference type="GO" id="GO:0005829">
    <property type="term" value="C:cytosol"/>
    <property type="evidence" value="ECO:0007669"/>
    <property type="project" value="TreeGrafter"/>
</dbReference>
<dbReference type="EMBL" id="CP003587">
    <property type="protein sequence ID" value="AGY59925.1"/>
    <property type="molecule type" value="Genomic_DNA"/>
</dbReference>
<accession>U5QQG5</accession>
<dbReference type="InterPro" id="IPR047657">
    <property type="entry name" value="PmbA"/>
</dbReference>
<dbReference type="eggNOG" id="COG0312">
    <property type="taxonomic scope" value="Bacteria"/>
</dbReference>
<dbReference type="PANTHER" id="PTHR43421:SF1">
    <property type="entry name" value="METALLOPROTEASE PMBA"/>
    <property type="match status" value="1"/>
</dbReference>
<dbReference type="InterPro" id="IPR036059">
    <property type="entry name" value="TldD/PmbA_sf"/>
</dbReference>
<feature type="domain" description="Metalloprotease TldD/E C-terminal" evidence="3">
    <location>
        <begin position="211"/>
        <end position="425"/>
    </location>
</feature>
<dbReference type="Pfam" id="PF01523">
    <property type="entry name" value="PmbA_TldD_1st"/>
    <property type="match status" value="1"/>
</dbReference>
<feature type="domain" description="Metalloprotease TldD/E N-terminal" evidence="2">
    <location>
        <begin position="18"/>
        <end position="62"/>
    </location>
</feature>
<protein>
    <submittedName>
        <fullName evidence="4">Peptidase U62 modulator of DNA gyrase</fullName>
    </submittedName>
</protein>
<organism evidence="4 5">
    <name type="scientific">Gloeobacter kilaueensis (strain ATCC BAA-2537 / CCAP 1431/1 / ULC 316 / JS1)</name>
    <dbReference type="NCBI Taxonomy" id="1183438"/>
    <lineage>
        <taxon>Bacteria</taxon>
        <taxon>Bacillati</taxon>
        <taxon>Cyanobacteriota</taxon>
        <taxon>Cyanophyceae</taxon>
        <taxon>Gloeobacterales</taxon>
        <taxon>Gloeobacteraceae</taxon>
        <taxon>Gloeobacter</taxon>
    </lineage>
</organism>
<name>U5QQG5_GLOK1</name>
<dbReference type="KEGG" id="glj:GKIL_3679"/>
<proteinExistence type="inferred from homology"/>
<dbReference type="RefSeq" id="WP_023175241.1">
    <property type="nucleotide sequence ID" value="NC_022600.1"/>
</dbReference>
<reference evidence="4 5" key="1">
    <citation type="journal article" date="2013" name="PLoS ONE">
        <title>Cultivation and Complete Genome Sequencing of Gloeobacter kilaueensis sp. nov., from a Lava Cave in Kilauea Caldera, Hawai'i.</title>
        <authorList>
            <person name="Saw J.H."/>
            <person name="Schatz M."/>
            <person name="Brown M.V."/>
            <person name="Kunkel D.D."/>
            <person name="Foster J.S."/>
            <person name="Shick H."/>
            <person name="Christensen S."/>
            <person name="Hou S."/>
            <person name="Wan X."/>
            <person name="Donachie S.P."/>
        </authorList>
    </citation>
    <scope>NUCLEOTIDE SEQUENCE [LARGE SCALE GENOMIC DNA]</scope>
    <source>
        <strain evidence="5">JS</strain>
    </source>
</reference>
<evidence type="ECO:0000259" key="3">
    <source>
        <dbReference type="Pfam" id="PF19289"/>
    </source>
</evidence>
<evidence type="ECO:0000313" key="4">
    <source>
        <dbReference type="EMBL" id="AGY59925.1"/>
    </source>
</evidence>
<dbReference type="HOGENOM" id="CLU_026425_4_2_3"/>
<evidence type="ECO:0000313" key="5">
    <source>
        <dbReference type="Proteomes" id="UP000017396"/>
    </source>
</evidence>
<comment type="similarity">
    <text evidence="1">Belongs to the peptidase U62 family.</text>
</comment>
<dbReference type="InterPro" id="IPR002510">
    <property type="entry name" value="Metalloprtase-TldD/E_N"/>
</dbReference>